<proteinExistence type="predicted"/>
<accession>A0ACC2VZR3</accession>
<dbReference type="Proteomes" id="UP001227268">
    <property type="component" value="Unassembled WGS sequence"/>
</dbReference>
<organism evidence="1 2">
    <name type="scientific">Naganishia friedmannii</name>
    <dbReference type="NCBI Taxonomy" id="89922"/>
    <lineage>
        <taxon>Eukaryota</taxon>
        <taxon>Fungi</taxon>
        <taxon>Dikarya</taxon>
        <taxon>Basidiomycota</taxon>
        <taxon>Agaricomycotina</taxon>
        <taxon>Tremellomycetes</taxon>
        <taxon>Filobasidiales</taxon>
        <taxon>Filobasidiaceae</taxon>
        <taxon>Naganishia</taxon>
    </lineage>
</organism>
<sequence>MSTPFRNATIPISPFKISHTQQEVDNLRTLLRLSPLGPTTYENGPSRPTNFGISMSQMTSLRSEWLKYDWFATQDQLNEKYPQFIAKLDDVCPKSNTSRTLDIHFIGYESASPDAIPVLLLHGWPGMGCFELAPMVEHLQKISKQPLNIIVPSLPGFLYSSPPPTDIDFDFDAVARVMHNFMLGLGYKSGYATQVNFMMLKLDTPALVSTPLQSATDKSFVDRYIKFQKTGMGYALEHGTRPSTIGFTVAASPLSLAAWIGEKITDSFHPPIPTPTLLQWLTLFYLTSSFPTSIYLYRHLPSMGDYTTSPTAKEAADFSKPLKGLGVGGNGQGNGNGKKIGYSTFPGEIFPVPKVWAEKTGDLVFYRLNEKGGHFAGLEVPELLAKDFAEFLEIAWPGQGSKL</sequence>
<evidence type="ECO:0000313" key="2">
    <source>
        <dbReference type="Proteomes" id="UP001227268"/>
    </source>
</evidence>
<keyword evidence="2" id="KW-1185">Reference proteome</keyword>
<gene>
    <name evidence="1" type="ORF">QFC21_002181</name>
</gene>
<reference evidence="1" key="1">
    <citation type="submission" date="2023-04" db="EMBL/GenBank/DDBJ databases">
        <title>Draft Genome sequencing of Naganishia species isolated from polar environments using Oxford Nanopore Technology.</title>
        <authorList>
            <person name="Leo P."/>
            <person name="Venkateswaran K."/>
        </authorList>
    </citation>
    <scope>NUCLEOTIDE SEQUENCE</scope>
    <source>
        <strain evidence="1">MNA-CCFEE 5423</strain>
    </source>
</reference>
<name>A0ACC2VZR3_9TREE</name>
<protein>
    <submittedName>
        <fullName evidence="1">Uncharacterized protein</fullName>
    </submittedName>
</protein>
<comment type="caution">
    <text evidence="1">The sequence shown here is derived from an EMBL/GenBank/DDBJ whole genome shotgun (WGS) entry which is preliminary data.</text>
</comment>
<dbReference type="EMBL" id="JASBWT010000005">
    <property type="protein sequence ID" value="KAJ9104683.1"/>
    <property type="molecule type" value="Genomic_DNA"/>
</dbReference>
<evidence type="ECO:0000313" key="1">
    <source>
        <dbReference type="EMBL" id="KAJ9104683.1"/>
    </source>
</evidence>